<sequence length="206" mass="23098">MFAIIQSRLPPHWVDFFSALSLADIIAGIPAIIVIYTVIPSALFTMRHRSSKGNWYIPPEPNDESPAMHAKLLILRSLAFMFAIKYIAQYIFNHPPPEVFVSGAMLTVALITVNIYHYENRGIVKPAIPLSILWGIATITTLIYTTKAHDVSHEIYLVSSMLMFVLELASPRAARLPKADRRPPLKDAHKPLSDQEVTTIDHTKAD</sequence>
<organism evidence="3 4">
    <name type="scientific">Ambispora leptoticha</name>
    <dbReference type="NCBI Taxonomy" id="144679"/>
    <lineage>
        <taxon>Eukaryota</taxon>
        <taxon>Fungi</taxon>
        <taxon>Fungi incertae sedis</taxon>
        <taxon>Mucoromycota</taxon>
        <taxon>Glomeromycotina</taxon>
        <taxon>Glomeromycetes</taxon>
        <taxon>Archaeosporales</taxon>
        <taxon>Ambisporaceae</taxon>
        <taxon>Ambispora</taxon>
    </lineage>
</organism>
<evidence type="ECO:0000256" key="2">
    <source>
        <dbReference type="SAM" id="Phobius"/>
    </source>
</evidence>
<name>A0A9N9FRW4_9GLOM</name>
<keyword evidence="2" id="KW-1133">Transmembrane helix</keyword>
<comment type="caution">
    <text evidence="3">The sequence shown here is derived from an EMBL/GenBank/DDBJ whole genome shotgun (WGS) entry which is preliminary data.</text>
</comment>
<feature type="transmembrane region" description="Helical" evidence="2">
    <location>
        <begin position="98"/>
        <end position="116"/>
    </location>
</feature>
<accession>A0A9N9FRW4</accession>
<keyword evidence="4" id="KW-1185">Reference proteome</keyword>
<protein>
    <submittedName>
        <fullName evidence="3">8575_t:CDS:1</fullName>
    </submittedName>
</protein>
<dbReference type="AlphaFoldDB" id="A0A9N9FRW4"/>
<evidence type="ECO:0000313" key="4">
    <source>
        <dbReference type="Proteomes" id="UP000789508"/>
    </source>
</evidence>
<feature type="region of interest" description="Disordered" evidence="1">
    <location>
        <begin position="179"/>
        <end position="206"/>
    </location>
</feature>
<feature type="transmembrane region" description="Helical" evidence="2">
    <location>
        <begin position="155"/>
        <end position="174"/>
    </location>
</feature>
<keyword evidence="2" id="KW-0472">Membrane</keyword>
<evidence type="ECO:0000313" key="3">
    <source>
        <dbReference type="EMBL" id="CAG8555613.1"/>
    </source>
</evidence>
<feature type="transmembrane region" description="Helical" evidence="2">
    <location>
        <begin position="73"/>
        <end position="92"/>
    </location>
</feature>
<reference evidence="3" key="1">
    <citation type="submission" date="2021-06" db="EMBL/GenBank/DDBJ databases">
        <authorList>
            <person name="Kallberg Y."/>
            <person name="Tangrot J."/>
            <person name="Rosling A."/>
        </authorList>
    </citation>
    <scope>NUCLEOTIDE SEQUENCE</scope>
    <source>
        <strain evidence="3">FL130A</strain>
    </source>
</reference>
<dbReference type="Proteomes" id="UP000789508">
    <property type="component" value="Unassembled WGS sequence"/>
</dbReference>
<gene>
    <name evidence="3" type="ORF">ALEPTO_LOCUS6093</name>
</gene>
<evidence type="ECO:0000256" key="1">
    <source>
        <dbReference type="SAM" id="MobiDB-lite"/>
    </source>
</evidence>
<proteinExistence type="predicted"/>
<dbReference type="OrthoDB" id="2389131at2759"/>
<keyword evidence="2" id="KW-0812">Transmembrane</keyword>
<feature type="transmembrane region" description="Helical" evidence="2">
    <location>
        <begin position="123"/>
        <end position="143"/>
    </location>
</feature>
<feature type="transmembrane region" description="Helical" evidence="2">
    <location>
        <begin position="16"/>
        <end position="39"/>
    </location>
</feature>
<dbReference type="EMBL" id="CAJVPS010001957">
    <property type="protein sequence ID" value="CAG8555613.1"/>
    <property type="molecule type" value="Genomic_DNA"/>
</dbReference>